<evidence type="ECO:0000313" key="2">
    <source>
        <dbReference type="EMBL" id="MBB4838436.1"/>
    </source>
</evidence>
<keyword evidence="1" id="KW-0472">Membrane</keyword>
<dbReference type="EMBL" id="JACHLN010000001">
    <property type="protein sequence ID" value="MBB4838436.1"/>
    <property type="molecule type" value="Genomic_DNA"/>
</dbReference>
<evidence type="ECO:0000256" key="1">
    <source>
        <dbReference type="SAM" id="Phobius"/>
    </source>
</evidence>
<protein>
    <submittedName>
        <fullName evidence="2">Uncharacterized protein</fullName>
    </submittedName>
</protein>
<organism evidence="2 3">
    <name type="scientific">Sphingomonas kyeonggiensis</name>
    <dbReference type="NCBI Taxonomy" id="1268553"/>
    <lineage>
        <taxon>Bacteria</taxon>
        <taxon>Pseudomonadati</taxon>
        <taxon>Pseudomonadota</taxon>
        <taxon>Alphaproteobacteria</taxon>
        <taxon>Sphingomonadales</taxon>
        <taxon>Sphingomonadaceae</taxon>
        <taxon>Sphingomonas</taxon>
    </lineage>
</organism>
<dbReference type="Proteomes" id="UP000575241">
    <property type="component" value="Unassembled WGS sequence"/>
</dbReference>
<accession>A0A7W7JZT7</accession>
<keyword evidence="1" id="KW-0812">Transmembrane</keyword>
<comment type="caution">
    <text evidence="2">The sequence shown here is derived from an EMBL/GenBank/DDBJ whole genome shotgun (WGS) entry which is preliminary data.</text>
</comment>
<proteinExistence type="predicted"/>
<keyword evidence="1" id="KW-1133">Transmembrane helix</keyword>
<dbReference type="RefSeq" id="WP_184164561.1">
    <property type="nucleotide sequence ID" value="NZ_JACHLN010000001.1"/>
</dbReference>
<keyword evidence="3" id="KW-1185">Reference proteome</keyword>
<dbReference type="AlphaFoldDB" id="A0A7W7JZT7"/>
<gene>
    <name evidence="2" type="ORF">HNP52_001487</name>
</gene>
<name>A0A7W7JZT7_9SPHN</name>
<sequence>MIYLLFFFAALIGLLPVFAIAYLLRNQRLNAWVWAWLGTGVGVVLILQVTGVIWTVLSWQ</sequence>
<evidence type="ECO:0000313" key="3">
    <source>
        <dbReference type="Proteomes" id="UP000575241"/>
    </source>
</evidence>
<feature type="transmembrane region" description="Helical" evidence="1">
    <location>
        <begin position="35"/>
        <end position="57"/>
    </location>
</feature>
<reference evidence="2 3" key="1">
    <citation type="submission" date="2020-08" db="EMBL/GenBank/DDBJ databases">
        <title>Functional genomics of gut bacteria from endangered species of beetles.</title>
        <authorList>
            <person name="Carlos-Shanley C."/>
        </authorList>
    </citation>
    <scope>NUCLEOTIDE SEQUENCE [LARGE SCALE GENOMIC DNA]</scope>
    <source>
        <strain evidence="2 3">S00224</strain>
    </source>
</reference>